<gene>
    <name evidence="1" type="ORF">H7A79_2520</name>
</gene>
<protein>
    <recommendedName>
        <fullName evidence="3">DUF721 domain-containing protein</fullName>
    </recommendedName>
</protein>
<dbReference type="EMBL" id="CP060414">
    <property type="protein sequence ID" value="QNT59236.1"/>
    <property type="molecule type" value="Genomic_DNA"/>
</dbReference>
<dbReference type="Proteomes" id="UP000516412">
    <property type="component" value="Chromosome"/>
</dbReference>
<reference evidence="1" key="1">
    <citation type="submission" date="2024-06" db="EMBL/GenBank/DDBJ databases">
        <title>Complete Genome Sequence of mouse commensal type strain Neisseria musculi.</title>
        <authorList>
            <person name="Thapa E."/>
            <person name="Aluvathingal J."/>
            <person name="Nadendla S."/>
            <person name="Mehta A."/>
            <person name="Tettelin H."/>
            <person name="Weyand N.J."/>
        </authorList>
    </citation>
    <scope>NUCLEOTIDE SEQUENCE</scope>
    <source>
        <strain evidence="1">NW831</strain>
    </source>
</reference>
<keyword evidence="2" id="KW-1185">Reference proteome</keyword>
<sequence length="140" mass="15746">MDLNRLCGRDVHLLALLERSRQWRRLDAQVRQMMPANLRAHFQTACVENGVLVLLADNNMVSSRLRMIAPSLLPRLQTLHSDIGSVRVKVLPKTPPTPRTNGLKLSAAALESFRHCAGRLQHHPDLAQALQRLAEKHGKD</sequence>
<proteinExistence type="predicted"/>
<dbReference type="Pfam" id="PF05258">
    <property type="entry name" value="DciA"/>
    <property type="match status" value="1"/>
</dbReference>
<dbReference type="AlphaFoldDB" id="A0A7H1MC71"/>
<evidence type="ECO:0000313" key="2">
    <source>
        <dbReference type="Proteomes" id="UP000516412"/>
    </source>
</evidence>
<evidence type="ECO:0000313" key="1">
    <source>
        <dbReference type="EMBL" id="QNT59236.1"/>
    </source>
</evidence>
<dbReference type="RefSeq" id="WP_187000528.1">
    <property type="nucleotide sequence ID" value="NZ_CP060414.2"/>
</dbReference>
<organism evidence="1 2">
    <name type="scientific">Neisseria musculi</name>
    <dbReference type="NCBI Taxonomy" id="1815583"/>
    <lineage>
        <taxon>Bacteria</taxon>
        <taxon>Pseudomonadati</taxon>
        <taxon>Pseudomonadota</taxon>
        <taxon>Betaproteobacteria</taxon>
        <taxon>Neisseriales</taxon>
        <taxon>Neisseriaceae</taxon>
        <taxon>Neisseria</taxon>
    </lineage>
</organism>
<evidence type="ECO:0008006" key="3">
    <source>
        <dbReference type="Google" id="ProtNLM"/>
    </source>
</evidence>
<dbReference type="InterPro" id="IPR007922">
    <property type="entry name" value="DciA-like"/>
</dbReference>
<accession>A0A7H1MC71</accession>
<name>A0A7H1MC71_9NEIS</name>
<dbReference type="KEGG" id="nmus:H7A79_2520"/>